<name>A0A9D2KNP4_9FIRM</name>
<dbReference type="PANTHER" id="PTHR43124">
    <property type="entry name" value="PURINE EFFLUX PUMP PBUE"/>
    <property type="match status" value="1"/>
</dbReference>
<evidence type="ECO:0000256" key="1">
    <source>
        <dbReference type="ARBA" id="ARBA00004651"/>
    </source>
</evidence>
<feature type="transmembrane region" description="Helical" evidence="7">
    <location>
        <begin position="142"/>
        <end position="163"/>
    </location>
</feature>
<feature type="domain" description="Major facilitator superfamily (MFS) profile" evidence="8">
    <location>
        <begin position="13"/>
        <end position="384"/>
    </location>
</feature>
<dbReference type="InterPro" id="IPR011701">
    <property type="entry name" value="MFS"/>
</dbReference>
<feature type="transmembrane region" description="Helical" evidence="7">
    <location>
        <begin position="169"/>
        <end position="186"/>
    </location>
</feature>
<evidence type="ECO:0000256" key="5">
    <source>
        <dbReference type="ARBA" id="ARBA00022989"/>
    </source>
</evidence>
<dbReference type="AlphaFoldDB" id="A0A9D2KNP4"/>
<dbReference type="Proteomes" id="UP000823900">
    <property type="component" value="Unassembled WGS sequence"/>
</dbReference>
<keyword evidence="6 7" id="KW-0472">Membrane</keyword>
<organism evidence="9 10">
    <name type="scientific">Candidatus Lachnoclostridium stercoravium</name>
    <dbReference type="NCBI Taxonomy" id="2838633"/>
    <lineage>
        <taxon>Bacteria</taxon>
        <taxon>Bacillati</taxon>
        <taxon>Bacillota</taxon>
        <taxon>Clostridia</taxon>
        <taxon>Lachnospirales</taxon>
        <taxon>Lachnospiraceae</taxon>
    </lineage>
</organism>
<evidence type="ECO:0000256" key="4">
    <source>
        <dbReference type="ARBA" id="ARBA00022692"/>
    </source>
</evidence>
<comment type="caution">
    <text evidence="9">The sequence shown here is derived from an EMBL/GenBank/DDBJ whole genome shotgun (WGS) entry which is preliminary data.</text>
</comment>
<evidence type="ECO:0000313" key="9">
    <source>
        <dbReference type="EMBL" id="HJA72577.1"/>
    </source>
</evidence>
<evidence type="ECO:0000259" key="8">
    <source>
        <dbReference type="PROSITE" id="PS50850"/>
    </source>
</evidence>
<keyword evidence="4 7" id="KW-0812">Transmembrane</keyword>
<dbReference type="InterPro" id="IPR036259">
    <property type="entry name" value="MFS_trans_sf"/>
</dbReference>
<reference evidence="9" key="1">
    <citation type="journal article" date="2021" name="PeerJ">
        <title>Extensive microbial diversity within the chicken gut microbiome revealed by metagenomics and culture.</title>
        <authorList>
            <person name="Gilroy R."/>
            <person name="Ravi A."/>
            <person name="Getino M."/>
            <person name="Pursley I."/>
            <person name="Horton D.L."/>
            <person name="Alikhan N.F."/>
            <person name="Baker D."/>
            <person name="Gharbi K."/>
            <person name="Hall N."/>
            <person name="Watson M."/>
            <person name="Adriaenssens E.M."/>
            <person name="Foster-Nyarko E."/>
            <person name="Jarju S."/>
            <person name="Secka A."/>
            <person name="Antonio M."/>
            <person name="Oren A."/>
            <person name="Chaudhuri R.R."/>
            <person name="La Ragione R."/>
            <person name="Hildebrand F."/>
            <person name="Pallen M.J."/>
        </authorList>
    </citation>
    <scope>NUCLEOTIDE SEQUENCE</scope>
    <source>
        <strain evidence="9">CHK178-16964</strain>
    </source>
</reference>
<evidence type="ECO:0000256" key="6">
    <source>
        <dbReference type="ARBA" id="ARBA00023136"/>
    </source>
</evidence>
<gene>
    <name evidence="9" type="ORF">IAA07_13555</name>
</gene>
<feature type="transmembrane region" description="Helical" evidence="7">
    <location>
        <begin position="53"/>
        <end position="72"/>
    </location>
</feature>
<dbReference type="InterPro" id="IPR050189">
    <property type="entry name" value="MFS_Efflux_Transporters"/>
</dbReference>
<feature type="transmembrane region" description="Helical" evidence="7">
    <location>
        <begin position="79"/>
        <end position="98"/>
    </location>
</feature>
<dbReference type="Pfam" id="PF07690">
    <property type="entry name" value="MFS_1"/>
    <property type="match status" value="1"/>
</dbReference>
<proteinExistence type="predicted"/>
<feature type="transmembrane region" description="Helical" evidence="7">
    <location>
        <begin position="270"/>
        <end position="289"/>
    </location>
</feature>
<sequence length="395" mass="42977">MENAKRREVNGQFLKFVILSVSLVTMVNNTISVELGSIQEAFPEASTVELQSLLAYPTLSMTIFVLISGVCVSYFGNKLILLTGVFLFTAAGVLPIFLDDFQKILAARFVMGMGTGIFFPLALGLITDFYEGEERAAAMGQQFAVGNFGQMSALLATGLLSSISWRYGFLVYALGGAVFLLILFFLPDKPKKQKEEKKKVRISKKAFGVGVIMAFYNMIYLVMYSNVSLVMKAEHIGTAMTVSLSMALMTLISALSGVWFGKLYSVIGEWVGFASGMAVAVSFAMLIIADQPWMIYVALAFLGVGNALIMPYGYYHTSKASTPESTKLSLAVTQALLSLGSFSSPFVIDILRRILSQNGDRFPFAAALAGMGILNTLLLIKCLTARKEGEQKCVF</sequence>
<keyword evidence="5 7" id="KW-1133">Transmembrane helix</keyword>
<feature type="transmembrane region" description="Helical" evidence="7">
    <location>
        <begin position="295"/>
        <end position="315"/>
    </location>
</feature>
<reference evidence="9" key="2">
    <citation type="submission" date="2021-04" db="EMBL/GenBank/DDBJ databases">
        <authorList>
            <person name="Gilroy R."/>
        </authorList>
    </citation>
    <scope>NUCLEOTIDE SEQUENCE</scope>
    <source>
        <strain evidence="9">CHK178-16964</strain>
    </source>
</reference>
<dbReference type="EMBL" id="DWZA01000109">
    <property type="protein sequence ID" value="HJA72577.1"/>
    <property type="molecule type" value="Genomic_DNA"/>
</dbReference>
<dbReference type="SUPFAM" id="SSF103473">
    <property type="entry name" value="MFS general substrate transporter"/>
    <property type="match status" value="1"/>
</dbReference>
<comment type="subcellular location">
    <subcellularLocation>
        <location evidence="1">Cell membrane</location>
        <topology evidence="1">Multi-pass membrane protein</topology>
    </subcellularLocation>
</comment>
<feature type="transmembrane region" description="Helical" evidence="7">
    <location>
        <begin position="327"/>
        <end position="350"/>
    </location>
</feature>
<dbReference type="InterPro" id="IPR020846">
    <property type="entry name" value="MFS_dom"/>
</dbReference>
<feature type="transmembrane region" description="Helical" evidence="7">
    <location>
        <begin position="12"/>
        <end position="33"/>
    </location>
</feature>
<dbReference type="GO" id="GO:0022857">
    <property type="term" value="F:transmembrane transporter activity"/>
    <property type="evidence" value="ECO:0007669"/>
    <property type="project" value="InterPro"/>
</dbReference>
<dbReference type="PANTHER" id="PTHR43124:SF3">
    <property type="entry name" value="CHLORAMPHENICOL EFFLUX PUMP RV0191"/>
    <property type="match status" value="1"/>
</dbReference>
<feature type="transmembrane region" description="Helical" evidence="7">
    <location>
        <begin position="362"/>
        <end position="380"/>
    </location>
</feature>
<keyword evidence="3" id="KW-1003">Cell membrane</keyword>
<feature type="transmembrane region" description="Helical" evidence="7">
    <location>
        <begin position="206"/>
        <end position="224"/>
    </location>
</feature>
<dbReference type="GO" id="GO:0005886">
    <property type="term" value="C:plasma membrane"/>
    <property type="evidence" value="ECO:0007669"/>
    <property type="project" value="UniProtKB-SubCell"/>
</dbReference>
<feature type="transmembrane region" description="Helical" evidence="7">
    <location>
        <begin position="236"/>
        <end position="258"/>
    </location>
</feature>
<evidence type="ECO:0000256" key="2">
    <source>
        <dbReference type="ARBA" id="ARBA00022448"/>
    </source>
</evidence>
<accession>A0A9D2KNP4</accession>
<evidence type="ECO:0000256" key="3">
    <source>
        <dbReference type="ARBA" id="ARBA00022475"/>
    </source>
</evidence>
<feature type="transmembrane region" description="Helical" evidence="7">
    <location>
        <begin position="104"/>
        <end position="130"/>
    </location>
</feature>
<dbReference type="Gene3D" id="1.20.1250.20">
    <property type="entry name" value="MFS general substrate transporter like domains"/>
    <property type="match status" value="1"/>
</dbReference>
<keyword evidence="2" id="KW-0813">Transport</keyword>
<protein>
    <submittedName>
        <fullName evidence="9">MFS transporter</fullName>
    </submittedName>
</protein>
<evidence type="ECO:0000256" key="7">
    <source>
        <dbReference type="SAM" id="Phobius"/>
    </source>
</evidence>
<evidence type="ECO:0000313" key="10">
    <source>
        <dbReference type="Proteomes" id="UP000823900"/>
    </source>
</evidence>
<dbReference type="PROSITE" id="PS50850">
    <property type="entry name" value="MFS"/>
    <property type="match status" value="1"/>
</dbReference>